<dbReference type="InterPro" id="IPR036965">
    <property type="entry name" value="Terpene_synth_N_sf"/>
</dbReference>
<dbReference type="Pfam" id="PF01397">
    <property type="entry name" value="Terpene_synth"/>
    <property type="match status" value="1"/>
</dbReference>
<dbReference type="CDD" id="cd00684">
    <property type="entry name" value="Terpene_cyclase_plant_C1"/>
    <property type="match status" value="1"/>
</dbReference>
<dbReference type="PANTHER" id="PTHR31225:SF98">
    <property type="entry name" value="TERPENE SYNTHASE 9-RELATED"/>
    <property type="match status" value="1"/>
</dbReference>
<dbReference type="Pfam" id="PF03936">
    <property type="entry name" value="Terpene_synth_C"/>
    <property type="match status" value="1"/>
</dbReference>
<dbReference type="InterPro" id="IPR050148">
    <property type="entry name" value="Terpene_synthase-like"/>
</dbReference>
<dbReference type="Gene3D" id="1.50.10.130">
    <property type="entry name" value="Terpene synthase, N-terminal domain"/>
    <property type="match status" value="1"/>
</dbReference>
<dbReference type="PANTHER" id="PTHR31225">
    <property type="entry name" value="OS04G0344100 PROTEIN-RELATED"/>
    <property type="match status" value="1"/>
</dbReference>
<name>A0A5K7XX18_SCODU</name>
<reference evidence="7" key="1">
    <citation type="journal article" date="2017" name="Sci. Rep.">
        <title>Elucidation of terpenoid metabolism in Scoparia dulcis by RNA-seq analysis.</title>
        <authorList>
            <person name="Yamamura Y."/>
            <person name="Kurosaki F."/>
            <person name="Lee J.B."/>
        </authorList>
    </citation>
    <scope>NUCLEOTIDE SEQUENCE</scope>
</reference>
<reference evidence="7" key="2">
    <citation type="submission" date="2019-10" db="EMBL/GenBank/DDBJ databases">
        <title>In vivo functional analysis of terpene synthase genes from medicinal plant Scoparia dulcis.</title>
        <authorList>
            <person name="Yamamura Y."/>
            <person name="Ishita K."/>
            <person name="Yamamoto R."/>
            <person name="Lee J.B."/>
        </authorList>
    </citation>
    <scope>NUCLEOTIDE SEQUENCE</scope>
</reference>
<evidence type="ECO:0000256" key="2">
    <source>
        <dbReference type="ARBA" id="ARBA00022723"/>
    </source>
</evidence>
<evidence type="ECO:0000259" key="6">
    <source>
        <dbReference type="Pfam" id="PF03936"/>
    </source>
</evidence>
<comment type="cofactor">
    <cofactor evidence="1">
        <name>Mg(2+)</name>
        <dbReference type="ChEBI" id="CHEBI:18420"/>
    </cofactor>
</comment>
<gene>
    <name evidence="7" type="primary">SdTPS17</name>
</gene>
<keyword evidence="4" id="KW-0456">Lyase</keyword>
<evidence type="ECO:0000256" key="1">
    <source>
        <dbReference type="ARBA" id="ARBA00001946"/>
    </source>
</evidence>
<dbReference type="InterPro" id="IPR001906">
    <property type="entry name" value="Terpene_synth_N"/>
</dbReference>
<feature type="domain" description="Terpene synthase metal-binding" evidence="6">
    <location>
        <begin position="255"/>
        <end position="491"/>
    </location>
</feature>
<evidence type="ECO:0000313" key="7">
    <source>
        <dbReference type="EMBL" id="BBO53758.1"/>
    </source>
</evidence>
<keyword evidence="3" id="KW-0460">Magnesium</keyword>
<dbReference type="InterPro" id="IPR034741">
    <property type="entry name" value="Terpene_cyclase-like_1_C"/>
</dbReference>
<evidence type="ECO:0000256" key="4">
    <source>
        <dbReference type="ARBA" id="ARBA00023239"/>
    </source>
</evidence>
<evidence type="ECO:0000259" key="5">
    <source>
        <dbReference type="Pfam" id="PF01397"/>
    </source>
</evidence>
<dbReference type="AlphaFoldDB" id="A0A5K7XX18"/>
<dbReference type="InterPro" id="IPR008930">
    <property type="entry name" value="Terpenoid_cyclase/PrenylTrfase"/>
</dbReference>
<dbReference type="GO" id="GO:0016102">
    <property type="term" value="P:diterpenoid biosynthetic process"/>
    <property type="evidence" value="ECO:0007669"/>
    <property type="project" value="InterPro"/>
</dbReference>
<sequence>MSASDRRSANYFPNIWTDEYLQSLSSAYGEEMYLQRVEKLKLEVRNFLTEKTNGSLIDQIELVDILQRLGISHHFRDYQEKILQNVQAALISNGQDWNKEDNLHATALAFRLLRQDGHAISTDIFRNFMDEITGSFKASLCSDLTGLLSLYEASYLSMEGESLMYAAQVFATRHLREKLKEDKMDQDIAKEITHALEAPLRWSMPRLESRWFIDVYEKRQDMNPLLLELAKLDFNILQKMYQDELMQLSSWFSKSKLAKRLSFARDRVVECFSAAVGFTYEPYFSYSRMTITKFIVLLNIIDDIYDVYGTLVELELFTEVIKRWDINCLEQLPDYMKISFLALFNTVNEMTYDVLRDQEFNINSYAAETWAEVCEKYLVEARWYNSGYKPTLNEYLSNGGVSVACHLFVLLAYMCTTNPVEEKTLKDLQRHPEFIKSASLVSRLADDLATSSDELKRGDIPKSIQCYMHDTGCSEEDARSYIRNLMHSTWKSINKNVIMDHEYPKEIISIAENFARFTQWFYECGDGHRNPIEFKEQMFALFFEPIPLP</sequence>
<dbReference type="InterPro" id="IPR044814">
    <property type="entry name" value="Terpene_cyclase_plant_C1"/>
</dbReference>
<dbReference type="SUPFAM" id="SSF48239">
    <property type="entry name" value="Terpenoid cyclases/Protein prenyltransferases"/>
    <property type="match status" value="1"/>
</dbReference>
<dbReference type="SFLD" id="SFLDG01019">
    <property type="entry name" value="Terpene_Cyclase_Like_1_C_Termi"/>
    <property type="match status" value="1"/>
</dbReference>
<dbReference type="FunFam" id="1.50.10.130:FF:000001">
    <property type="entry name" value="Isoprene synthase, chloroplastic"/>
    <property type="match status" value="1"/>
</dbReference>
<dbReference type="FunFam" id="1.10.600.10:FF:000007">
    <property type="entry name" value="Isoprene synthase, chloroplastic"/>
    <property type="match status" value="1"/>
</dbReference>
<accession>A0A5K7XX18</accession>
<dbReference type="EMBL" id="LC505626">
    <property type="protein sequence ID" value="BBO53758.1"/>
    <property type="molecule type" value="mRNA"/>
</dbReference>
<organism evidence="7">
    <name type="scientific">Scoparia dulcis</name>
    <name type="common">Sweet broom</name>
    <name type="synonym">Capraria dulcis</name>
    <dbReference type="NCBI Taxonomy" id="107240"/>
    <lineage>
        <taxon>Eukaryota</taxon>
        <taxon>Viridiplantae</taxon>
        <taxon>Streptophyta</taxon>
        <taxon>Embryophyta</taxon>
        <taxon>Tracheophyta</taxon>
        <taxon>Spermatophyta</taxon>
        <taxon>Magnoliopsida</taxon>
        <taxon>eudicotyledons</taxon>
        <taxon>Gunneridae</taxon>
        <taxon>Pentapetalae</taxon>
        <taxon>asterids</taxon>
        <taxon>lamiids</taxon>
        <taxon>Lamiales</taxon>
        <taxon>Plantaginaceae</taxon>
        <taxon>Gratioleae</taxon>
        <taxon>Scoparia</taxon>
    </lineage>
</organism>
<feature type="domain" description="Terpene synthase N-terminal" evidence="5">
    <location>
        <begin position="15"/>
        <end position="196"/>
    </location>
</feature>
<dbReference type="SUPFAM" id="SSF48576">
    <property type="entry name" value="Terpenoid synthases"/>
    <property type="match status" value="1"/>
</dbReference>
<dbReference type="InterPro" id="IPR005630">
    <property type="entry name" value="Terpene_synthase_metal-bd"/>
</dbReference>
<dbReference type="Gene3D" id="1.10.600.10">
    <property type="entry name" value="Farnesyl Diphosphate Synthase"/>
    <property type="match status" value="1"/>
</dbReference>
<dbReference type="GO" id="GO:0010333">
    <property type="term" value="F:terpene synthase activity"/>
    <property type="evidence" value="ECO:0007669"/>
    <property type="project" value="InterPro"/>
</dbReference>
<dbReference type="GO" id="GO:0000287">
    <property type="term" value="F:magnesium ion binding"/>
    <property type="evidence" value="ECO:0007669"/>
    <property type="project" value="InterPro"/>
</dbReference>
<protein>
    <submittedName>
        <fullName evidence="7">Putative (+)-epi-alpha-bisabolol synthase</fullName>
    </submittedName>
</protein>
<dbReference type="InterPro" id="IPR008949">
    <property type="entry name" value="Isoprenoid_synthase_dom_sf"/>
</dbReference>
<proteinExistence type="evidence at transcript level"/>
<keyword evidence="2" id="KW-0479">Metal-binding</keyword>
<evidence type="ECO:0000256" key="3">
    <source>
        <dbReference type="ARBA" id="ARBA00022842"/>
    </source>
</evidence>
<dbReference type="SFLD" id="SFLDS00005">
    <property type="entry name" value="Isoprenoid_Synthase_Type_I"/>
    <property type="match status" value="1"/>
</dbReference>